<dbReference type="Gene3D" id="1.10.150.240">
    <property type="entry name" value="Putative phosphatase, domain 2"/>
    <property type="match status" value="1"/>
</dbReference>
<evidence type="ECO:0000313" key="2">
    <source>
        <dbReference type="EMBL" id="ABL88080.1"/>
    </source>
</evidence>
<dbReference type="SUPFAM" id="SSF56784">
    <property type="entry name" value="HAD-like"/>
    <property type="match status" value="1"/>
</dbReference>
<dbReference type="InterPro" id="IPR036412">
    <property type="entry name" value="HAD-like_sf"/>
</dbReference>
<dbReference type="InterPro" id="IPR023214">
    <property type="entry name" value="HAD_sf"/>
</dbReference>
<dbReference type="SFLD" id="SFLDG01129">
    <property type="entry name" value="C1.5:_HAD__Beta-PGM__Phosphata"/>
    <property type="match status" value="1"/>
</dbReference>
<dbReference type="SFLD" id="SFLDS00003">
    <property type="entry name" value="Haloacid_Dehalogenase"/>
    <property type="match status" value="1"/>
</dbReference>
<protein>
    <submittedName>
        <fullName evidence="2">HAD-superfamily hydrolase, subfamily IA, variant 1</fullName>
    </submittedName>
</protein>
<dbReference type="OrthoDB" id="31229at2157"/>
<dbReference type="AlphaFoldDB" id="A1RSZ8"/>
<dbReference type="InterPro" id="IPR023198">
    <property type="entry name" value="PGP-like_dom2"/>
</dbReference>
<dbReference type="KEGG" id="pis:Pisl_0904"/>
<dbReference type="GO" id="GO:0006281">
    <property type="term" value="P:DNA repair"/>
    <property type="evidence" value="ECO:0007669"/>
    <property type="project" value="TreeGrafter"/>
</dbReference>
<dbReference type="Pfam" id="PF13419">
    <property type="entry name" value="HAD_2"/>
    <property type="match status" value="1"/>
</dbReference>
<dbReference type="PANTHER" id="PTHR43434:SF1">
    <property type="entry name" value="PHOSPHOGLYCOLATE PHOSPHATASE"/>
    <property type="match status" value="1"/>
</dbReference>
<dbReference type="InterPro" id="IPR041492">
    <property type="entry name" value="HAD_2"/>
</dbReference>
<evidence type="ECO:0000313" key="3">
    <source>
        <dbReference type="Proteomes" id="UP000002595"/>
    </source>
</evidence>
<name>A1RSZ8_PYRIL</name>
<organism evidence="2 3">
    <name type="scientific">Pyrobaculum islandicum (strain DSM 4184 / JCM 9189 / GEO3)</name>
    <dbReference type="NCBI Taxonomy" id="384616"/>
    <lineage>
        <taxon>Archaea</taxon>
        <taxon>Thermoproteota</taxon>
        <taxon>Thermoprotei</taxon>
        <taxon>Thermoproteales</taxon>
        <taxon>Thermoproteaceae</taxon>
        <taxon>Pyrobaculum</taxon>
    </lineage>
</organism>
<dbReference type="PANTHER" id="PTHR43434">
    <property type="entry name" value="PHOSPHOGLYCOLATE PHOSPHATASE"/>
    <property type="match status" value="1"/>
</dbReference>
<dbReference type="Gene3D" id="3.40.50.1000">
    <property type="entry name" value="HAD superfamily/HAD-like"/>
    <property type="match status" value="1"/>
</dbReference>
<accession>A1RSZ8</accession>
<reference evidence="2" key="1">
    <citation type="submission" date="2006-12" db="EMBL/GenBank/DDBJ databases">
        <title>Complete sequence of Pyrobaculum islandicum DSM 4184.</title>
        <authorList>
            <person name="Copeland A."/>
            <person name="Lucas S."/>
            <person name="Lapidus A."/>
            <person name="Barry K."/>
            <person name="Detter J.C."/>
            <person name="Glavina del Rio T."/>
            <person name="Dalin E."/>
            <person name="Tice H."/>
            <person name="Pitluck S."/>
            <person name="Meincke L."/>
            <person name="Brettin T."/>
            <person name="Bruce D."/>
            <person name="Han C."/>
            <person name="Tapia R."/>
            <person name="Gilna P."/>
            <person name="Schmutz J."/>
            <person name="Larimer F."/>
            <person name="Land M."/>
            <person name="Hauser L."/>
            <person name="Kyrpides N."/>
            <person name="Mikhailova N."/>
            <person name="Cozen A.E."/>
            <person name="Fitz-Gibbon S.T."/>
            <person name="House C.H."/>
            <person name="Saltikov C."/>
            <person name="Lowe T."/>
            <person name="Richardson P."/>
        </authorList>
    </citation>
    <scope>NUCLEOTIDE SEQUENCE [LARGE SCALE GENOMIC DNA]</scope>
    <source>
        <strain evidence="2">DSM 4184</strain>
    </source>
</reference>
<gene>
    <name evidence="2" type="ordered locus">Pisl_0904</name>
</gene>
<dbReference type="EMBL" id="CP000504">
    <property type="protein sequence ID" value="ABL88080.1"/>
    <property type="molecule type" value="Genomic_DNA"/>
</dbReference>
<keyword evidence="2" id="KW-0378">Hydrolase</keyword>
<dbReference type="GO" id="GO:0008967">
    <property type="term" value="F:phosphoglycolate phosphatase activity"/>
    <property type="evidence" value="ECO:0007669"/>
    <property type="project" value="TreeGrafter"/>
</dbReference>
<dbReference type="InterPro" id="IPR006439">
    <property type="entry name" value="HAD-SF_hydro_IA"/>
</dbReference>
<sequence>MYVFDLDGTLVESVNAHIAAWLEALKLLGVEKRYEEVRPLMGLPARDIATALLPNRAFELVALKNKLFLEKYLSLVRPYDDVYILEKLPRPIAIVTSSSGYVARRVIEVVGLARLIDFVLGGDEVPRGKPAPDPLYVISRRFSVDTRDIIVIGDSDYDMEMARRAGAYGVCIARYNVCNGARKVIYSLYELLTPLSL</sequence>
<comment type="similarity">
    <text evidence="1">Belongs to the HAD-like hydrolase superfamily.</text>
</comment>
<dbReference type="eggNOG" id="arCOG02293">
    <property type="taxonomic scope" value="Archaea"/>
</dbReference>
<dbReference type="Proteomes" id="UP000002595">
    <property type="component" value="Chromosome"/>
</dbReference>
<dbReference type="InterPro" id="IPR050155">
    <property type="entry name" value="HAD-like_hydrolase_sf"/>
</dbReference>
<dbReference type="RefSeq" id="WP_011762655.1">
    <property type="nucleotide sequence ID" value="NC_008701.1"/>
</dbReference>
<evidence type="ECO:0000256" key="1">
    <source>
        <dbReference type="ARBA" id="ARBA00007958"/>
    </source>
</evidence>
<dbReference type="HOGENOM" id="CLU_045011_19_3_2"/>
<dbReference type="NCBIfam" id="TIGR01549">
    <property type="entry name" value="HAD-SF-IA-v1"/>
    <property type="match status" value="1"/>
</dbReference>
<keyword evidence="3" id="KW-1185">Reference proteome</keyword>
<proteinExistence type="inferred from homology"/>
<dbReference type="GeneID" id="4616556"/>
<dbReference type="STRING" id="384616.Pisl_0904"/>